<sequence>MASTDSVLETQDENPPRIVSDLQPSDPISSRSQKRTPHIKSEKLKPGKMKLSGVRQARSSVEGRKKGEGNMRRIEKQPDEHSQVTTKDIVKEERHEYGTIEVSLPNTTHDPTTESRFELKEPDNEADDGVIDEGDDDLPDVADLTRRVIASKKRKSRHKLIDLTEEALSTGPDGHINHPMKRSRQLRSAEEVQWTATADEVLKQLQPPGQRLNDSVLQFMMDVLFAIFWLQHGEKKAARVTHPLWFNADEETLPQELRDFEKYDTVFFPIHHRELGHWTLGVLHITTSAIDCDFYDSLPGTTSATKKECARQSDGVSCGIFVLMNLRNLLNGNPIDLSICPVDARNQLLRDLLEHDASSLHWLSPSHSVLLSDIQALSKREAQSHDVSQADILGAENLLGWLPDEEGVELIPSALAKFVTKAMSFGNFDELRGRLSMEENRVKEARLDLQKVKMAYEEAVVKSNLTRQIYDSDVRFMEHDVASSGTGSDGAQLSSQSVEARIASLHDEYLHLIQTKANKEALDKLSRHKLLELELAELRARELGEEVAMKSREVEEAEKYVSFCDAAYQ</sequence>
<organism evidence="7 8">
    <name type="scientific">Dactylonectria macrodidyma</name>
    <dbReference type="NCBI Taxonomy" id="307937"/>
    <lineage>
        <taxon>Eukaryota</taxon>
        <taxon>Fungi</taxon>
        <taxon>Dikarya</taxon>
        <taxon>Ascomycota</taxon>
        <taxon>Pezizomycotina</taxon>
        <taxon>Sordariomycetes</taxon>
        <taxon>Hypocreomycetidae</taxon>
        <taxon>Hypocreales</taxon>
        <taxon>Nectriaceae</taxon>
        <taxon>Dactylonectria</taxon>
    </lineage>
</organism>
<dbReference type="GO" id="GO:0019783">
    <property type="term" value="F:ubiquitin-like protein peptidase activity"/>
    <property type="evidence" value="ECO:0007669"/>
    <property type="project" value="UniProtKB-ARBA"/>
</dbReference>
<dbReference type="OrthoDB" id="5098110at2759"/>
<feature type="coiled-coil region" evidence="4">
    <location>
        <begin position="428"/>
        <end position="455"/>
    </location>
</feature>
<accession>A0A9P9EWV9</accession>
<feature type="compositionally biased region" description="Basic and acidic residues" evidence="5">
    <location>
        <begin position="61"/>
        <end position="86"/>
    </location>
</feature>
<keyword evidence="4" id="KW-0175">Coiled coil</keyword>
<feature type="region of interest" description="Disordered" evidence="5">
    <location>
        <begin position="103"/>
        <end position="138"/>
    </location>
</feature>
<feature type="region of interest" description="Disordered" evidence="5">
    <location>
        <begin position="1"/>
        <end position="86"/>
    </location>
</feature>
<feature type="compositionally biased region" description="Basic and acidic residues" evidence="5">
    <location>
        <begin position="111"/>
        <end position="123"/>
    </location>
</feature>
<comment type="similarity">
    <text evidence="1">Belongs to the peptidase C48 family.</text>
</comment>
<dbReference type="GO" id="GO:0008234">
    <property type="term" value="F:cysteine-type peptidase activity"/>
    <property type="evidence" value="ECO:0007669"/>
    <property type="project" value="InterPro"/>
</dbReference>
<comment type="caution">
    <text evidence="7">The sequence shown here is derived from an EMBL/GenBank/DDBJ whole genome shotgun (WGS) entry which is preliminary data.</text>
</comment>
<proteinExistence type="inferred from homology"/>
<evidence type="ECO:0000259" key="6">
    <source>
        <dbReference type="PROSITE" id="PS50600"/>
    </source>
</evidence>
<dbReference type="InterPro" id="IPR038765">
    <property type="entry name" value="Papain-like_cys_pep_sf"/>
</dbReference>
<protein>
    <recommendedName>
        <fullName evidence="6">Ubiquitin-like protease family profile domain-containing protein</fullName>
    </recommendedName>
</protein>
<keyword evidence="2" id="KW-0645">Protease</keyword>
<evidence type="ECO:0000313" key="8">
    <source>
        <dbReference type="Proteomes" id="UP000738349"/>
    </source>
</evidence>
<gene>
    <name evidence="7" type="ORF">EDB81DRAFT_933949</name>
</gene>
<feature type="coiled-coil region" evidence="4">
    <location>
        <begin position="533"/>
        <end position="560"/>
    </location>
</feature>
<dbReference type="Proteomes" id="UP000738349">
    <property type="component" value="Unassembled WGS sequence"/>
</dbReference>
<feature type="domain" description="Ubiquitin-like protease family profile" evidence="6">
    <location>
        <begin position="195"/>
        <end position="329"/>
    </location>
</feature>
<dbReference type="Gene3D" id="3.40.395.10">
    <property type="entry name" value="Adenoviral Proteinase, Chain A"/>
    <property type="match status" value="1"/>
</dbReference>
<keyword evidence="3" id="KW-0378">Hydrolase</keyword>
<keyword evidence="8" id="KW-1185">Reference proteome</keyword>
<evidence type="ECO:0000256" key="3">
    <source>
        <dbReference type="ARBA" id="ARBA00022801"/>
    </source>
</evidence>
<dbReference type="SUPFAM" id="SSF54001">
    <property type="entry name" value="Cysteine proteinases"/>
    <property type="match status" value="1"/>
</dbReference>
<reference evidence="7" key="1">
    <citation type="journal article" date="2021" name="Nat. Commun.">
        <title>Genetic determinants of endophytism in the Arabidopsis root mycobiome.</title>
        <authorList>
            <person name="Mesny F."/>
            <person name="Miyauchi S."/>
            <person name="Thiergart T."/>
            <person name="Pickel B."/>
            <person name="Atanasova L."/>
            <person name="Karlsson M."/>
            <person name="Huettel B."/>
            <person name="Barry K.W."/>
            <person name="Haridas S."/>
            <person name="Chen C."/>
            <person name="Bauer D."/>
            <person name="Andreopoulos W."/>
            <person name="Pangilinan J."/>
            <person name="LaButti K."/>
            <person name="Riley R."/>
            <person name="Lipzen A."/>
            <person name="Clum A."/>
            <person name="Drula E."/>
            <person name="Henrissat B."/>
            <person name="Kohler A."/>
            <person name="Grigoriev I.V."/>
            <person name="Martin F.M."/>
            <person name="Hacquard S."/>
        </authorList>
    </citation>
    <scope>NUCLEOTIDE SEQUENCE</scope>
    <source>
        <strain evidence="7">MPI-CAGE-AT-0147</strain>
    </source>
</reference>
<evidence type="ECO:0000256" key="1">
    <source>
        <dbReference type="ARBA" id="ARBA00005234"/>
    </source>
</evidence>
<evidence type="ECO:0000256" key="5">
    <source>
        <dbReference type="SAM" id="MobiDB-lite"/>
    </source>
</evidence>
<evidence type="ECO:0000313" key="7">
    <source>
        <dbReference type="EMBL" id="KAH7146113.1"/>
    </source>
</evidence>
<dbReference type="InterPro" id="IPR003653">
    <property type="entry name" value="Peptidase_C48_C"/>
</dbReference>
<feature type="compositionally biased region" description="Acidic residues" evidence="5">
    <location>
        <begin position="124"/>
        <end position="138"/>
    </location>
</feature>
<feature type="compositionally biased region" description="Polar residues" evidence="5">
    <location>
        <begin position="22"/>
        <end position="31"/>
    </location>
</feature>
<dbReference type="AlphaFoldDB" id="A0A9P9EWV9"/>
<name>A0A9P9EWV9_9HYPO</name>
<dbReference type="GO" id="GO:0006508">
    <property type="term" value="P:proteolysis"/>
    <property type="evidence" value="ECO:0007669"/>
    <property type="project" value="UniProtKB-KW"/>
</dbReference>
<evidence type="ECO:0000256" key="2">
    <source>
        <dbReference type="ARBA" id="ARBA00022670"/>
    </source>
</evidence>
<dbReference type="PROSITE" id="PS50600">
    <property type="entry name" value="ULP_PROTEASE"/>
    <property type="match status" value="1"/>
</dbReference>
<evidence type="ECO:0000256" key="4">
    <source>
        <dbReference type="SAM" id="Coils"/>
    </source>
</evidence>
<dbReference type="EMBL" id="JAGMUV010000008">
    <property type="protein sequence ID" value="KAH7146113.1"/>
    <property type="molecule type" value="Genomic_DNA"/>
</dbReference>